<evidence type="ECO:0000313" key="5">
    <source>
        <dbReference type="Proteomes" id="UP000659172"/>
    </source>
</evidence>
<dbReference type="RefSeq" id="WP_176952392.1">
    <property type="nucleotide sequence ID" value="NZ_JABXYK010000027.1"/>
</dbReference>
<organism evidence="4 5">
    <name type="scientific">Mycoplana rhizolycopersici</name>
    <dbReference type="NCBI Taxonomy" id="2746702"/>
    <lineage>
        <taxon>Bacteria</taxon>
        <taxon>Pseudomonadati</taxon>
        <taxon>Pseudomonadota</taxon>
        <taxon>Alphaproteobacteria</taxon>
        <taxon>Hyphomicrobiales</taxon>
        <taxon>Rhizobiaceae</taxon>
        <taxon>Mycoplana</taxon>
    </lineage>
</organism>
<evidence type="ECO:0000259" key="3">
    <source>
        <dbReference type="PROSITE" id="PS50263"/>
    </source>
</evidence>
<dbReference type="EC" id="3.5.1.53" evidence="4"/>
<protein>
    <submittedName>
        <fullName evidence="4">N-carbamoylputrescine amidase</fullName>
        <ecNumber evidence="4">3.5.1.53</ecNumber>
    </submittedName>
</protein>
<dbReference type="Proteomes" id="UP000659172">
    <property type="component" value="Unassembled WGS sequence"/>
</dbReference>
<dbReference type="GO" id="GO:0050126">
    <property type="term" value="F:N-carbamoylputrescine amidase activity"/>
    <property type="evidence" value="ECO:0007669"/>
    <property type="project" value="UniProtKB-EC"/>
</dbReference>
<accession>A0ABX2QL18</accession>
<keyword evidence="1 4" id="KW-0378">Hydrolase</keyword>
<proteinExistence type="inferred from homology"/>
<dbReference type="InterPro" id="IPR003010">
    <property type="entry name" value="C-N_Hydrolase"/>
</dbReference>
<evidence type="ECO:0000313" key="4">
    <source>
        <dbReference type="EMBL" id="NVP58494.1"/>
    </source>
</evidence>
<reference evidence="4 5" key="1">
    <citation type="submission" date="2020-06" db="EMBL/GenBank/DDBJ databases">
        <title>Rhizobium sp.nov. isolated from the tomato plant.</title>
        <authorList>
            <person name="Thin K.K."/>
            <person name="Zhang X."/>
            <person name="He S."/>
        </authorList>
    </citation>
    <scope>NUCLEOTIDE SEQUENCE [LARGE SCALE GENOMIC DNA]</scope>
    <source>
        <strain evidence="4 5">DBTS2</strain>
    </source>
</reference>
<dbReference type="PANTHER" id="PTHR43674:SF2">
    <property type="entry name" value="BETA-UREIDOPROPIONASE"/>
    <property type="match status" value="1"/>
</dbReference>
<dbReference type="InterPro" id="IPR050345">
    <property type="entry name" value="Aliph_Amidase/BUP"/>
</dbReference>
<dbReference type="CDD" id="cd07573">
    <property type="entry name" value="CPA"/>
    <property type="match status" value="1"/>
</dbReference>
<sequence>MRNVTVAATQMACTWDTDRNIALADSLVRQAADKGANVVLIQELFETPYFCQDQNADFFELAHPFENNALIGHFSRLAAELGVVLPVSYFEKAGRAFFNSLAVIDADGQVLGNYRKSHIPDGPGYTEKFYFSPGDTGFKVWNTRFGAIGCGICWDQWFPEAARSMALMGAEILLYPTAIGSEPHDATIDSAAHWQRAMQGHAAANMIPVVASNRIGREDGLNGTSLTFYGSSFIADQTGAKVAEADRAGESVITATFDLDALERQRAAWGLYRDRRPNLYTPISSLEGRH</sequence>
<dbReference type="InterPro" id="IPR036526">
    <property type="entry name" value="C-N_Hydrolase_sf"/>
</dbReference>
<dbReference type="SUPFAM" id="SSF56317">
    <property type="entry name" value="Carbon-nitrogen hydrolase"/>
    <property type="match status" value="1"/>
</dbReference>
<name>A0ABX2QL18_9HYPH</name>
<gene>
    <name evidence="4" type="primary">aguB</name>
    <name evidence="4" type="ORF">HV823_25000</name>
</gene>
<dbReference type="PANTHER" id="PTHR43674">
    <property type="entry name" value="NITRILASE C965.09-RELATED"/>
    <property type="match status" value="1"/>
</dbReference>
<comment type="similarity">
    <text evidence="2">Belongs to the carbon-nitrogen hydrolase superfamily.</text>
</comment>
<evidence type="ECO:0000256" key="1">
    <source>
        <dbReference type="ARBA" id="ARBA00022801"/>
    </source>
</evidence>
<feature type="domain" description="CN hydrolase" evidence="3">
    <location>
        <begin position="4"/>
        <end position="259"/>
    </location>
</feature>
<dbReference type="InterPro" id="IPR017755">
    <property type="entry name" value="N-carbamoylputrescine_amidase"/>
</dbReference>
<dbReference type="PROSITE" id="PS50263">
    <property type="entry name" value="CN_HYDROLASE"/>
    <property type="match status" value="1"/>
</dbReference>
<dbReference type="Pfam" id="PF00795">
    <property type="entry name" value="CN_hydrolase"/>
    <property type="match status" value="1"/>
</dbReference>
<dbReference type="Gene3D" id="3.60.110.10">
    <property type="entry name" value="Carbon-nitrogen hydrolase"/>
    <property type="match status" value="1"/>
</dbReference>
<dbReference type="NCBIfam" id="TIGR03381">
    <property type="entry name" value="agmatine_aguB"/>
    <property type="match status" value="1"/>
</dbReference>
<keyword evidence="5" id="KW-1185">Reference proteome</keyword>
<comment type="caution">
    <text evidence="4">The sequence shown here is derived from an EMBL/GenBank/DDBJ whole genome shotgun (WGS) entry which is preliminary data.</text>
</comment>
<evidence type="ECO:0000256" key="2">
    <source>
        <dbReference type="ARBA" id="ARBA00034122"/>
    </source>
</evidence>
<dbReference type="EMBL" id="JABXYK010000027">
    <property type="protein sequence ID" value="NVP58494.1"/>
    <property type="molecule type" value="Genomic_DNA"/>
</dbReference>